<reference evidence="2" key="1">
    <citation type="submission" date="2019-08" db="EMBL/GenBank/DDBJ databases">
        <title>The genome of the North American firefly Photinus pyralis.</title>
        <authorList>
            <consortium name="Photinus pyralis genome working group"/>
            <person name="Fallon T.R."/>
            <person name="Sander Lower S.E."/>
            <person name="Weng J.-K."/>
        </authorList>
    </citation>
    <scope>NUCLEOTIDE SEQUENCE</scope>
    <source>
        <strain evidence="2">TRF0915ILg1</strain>
        <tissue evidence="2">Whole body</tissue>
    </source>
</reference>
<dbReference type="Proteomes" id="UP000801492">
    <property type="component" value="Unassembled WGS sequence"/>
</dbReference>
<dbReference type="InterPro" id="IPR049012">
    <property type="entry name" value="Mutator_transp_dom"/>
</dbReference>
<evidence type="ECO:0000313" key="3">
    <source>
        <dbReference type="Proteomes" id="UP000801492"/>
    </source>
</evidence>
<sequence>MNTAEITSVTKETVDEAEESKGQDFSFCSLEEYNSFIYRFRINSMELDIEIAEDKQRSHGYRIVDAHYLITNAMKLQINHNKHCTGGCLEYFQEKRNGLISSFVYKCNVCDKEMVLETEPTTSSKRSMLNYVAVWGTLATGSCYAHLEEFLSVLDAPALSKKMFFKHERELSSMWKDSLWEVMKLAGKEEHEIAKTNGDIDADGIPYITVFLDGG</sequence>
<keyword evidence="3" id="KW-1185">Reference proteome</keyword>
<name>A0A8K0G5R0_IGNLU</name>
<gene>
    <name evidence="2" type="ORF">ILUMI_19149</name>
</gene>
<evidence type="ECO:0000259" key="1">
    <source>
        <dbReference type="Pfam" id="PF20700"/>
    </source>
</evidence>
<comment type="caution">
    <text evidence="2">The sequence shown here is derived from an EMBL/GenBank/DDBJ whole genome shotgun (WGS) entry which is preliminary data.</text>
</comment>
<feature type="domain" description="Mutator-like transposase" evidence="1">
    <location>
        <begin position="60"/>
        <end position="215"/>
    </location>
</feature>
<accession>A0A8K0G5R0</accession>
<organism evidence="2 3">
    <name type="scientific">Ignelater luminosus</name>
    <name type="common">Cucubano</name>
    <name type="synonym">Pyrophorus luminosus</name>
    <dbReference type="NCBI Taxonomy" id="2038154"/>
    <lineage>
        <taxon>Eukaryota</taxon>
        <taxon>Metazoa</taxon>
        <taxon>Ecdysozoa</taxon>
        <taxon>Arthropoda</taxon>
        <taxon>Hexapoda</taxon>
        <taxon>Insecta</taxon>
        <taxon>Pterygota</taxon>
        <taxon>Neoptera</taxon>
        <taxon>Endopterygota</taxon>
        <taxon>Coleoptera</taxon>
        <taxon>Polyphaga</taxon>
        <taxon>Elateriformia</taxon>
        <taxon>Elateroidea</taxon>
        <taxon>Elateridae</taxon>
        <taxon>Agrypninae</taxon>
        <taxon>Pyrophorini</taxon>
        <taxon>Ignelater</taxon>
    </lineage>
</organism>
<protein>
    <recommendedName>
        <fullName evidence="1">Mutator-like transposase domain-containing protein</fullName>
    </recommendedName>
</protein>
<evidence type="ECO:0000313" key="2">
    <source>
        <dbReference type="EMBL" id="KAF2887024.1"/>
    </source>
</evidence>
<proteinExistence type="predicted"/>
<dbReference type="AlphaFoldDB" id="A0A8K0G5R0"/>
<dbReference type="Pfam" id="PF20700">
    <property type="entry name" value="Mutator"/>
    <property type="match status" value="1"/>
</dbReference>
<dbReference type="OrthoDB" id="6431392at2759"/>
<dbReference type="EMBL" id="VTPC01085501">
    <property type="protein sequence ID" value="KAF2887024.1"/>
    <property type="molecule type" value="Genomic_DNA"/>
</dbReference>